<sequence length="84" mass="9677">MSDVNQVVDIFKQQSDLLTVTEVLILSPNHMNRKNKGESFQLNKVKQIWKHTHSQGHTFVLSNGERLSDCSNKARKMELLLNID</sequence>
<organism evidence="1 2">
    <name type="scientific">Novimethylophilus kurashikiensis</name>
    <dbReference type="NCBI Taxonomy" id="1825523"/>
    <lineage>
        <taxon>Bacteria</taxon>
        <taxon>Pseudomonadati</taxon>
        <taxon>Pseudomonadota</taxon>
        <taxon>Betaproteobacteria</taxon>
        <taxon>Nitrosomonadales</taxon>
        <taxon>Methylophilaceae</taxon>
        <taxon>Novimethylophilus</taxon>
    </lineage>
</organism>
<protein>
    <submittedName>
        <fullName evidence="1">Transcription-repair-coupling factor</fullName>
    </submittedName>
</protein>
<dbReference type="EMBL" id="BDOQ01000009">
    <property type="protein sequence ID" value="GBG14761.1"/>
    <property type="molecule type" value="Genomic_DNA"/>
</dbReference>
<name>A0A2R5FDT7_9PROT</name>
<reference evidence="1 2" key="1">
    <citation type="journal article" date="2018" name="Environ. Microbiol.">
        <title>Isolation and genomic characterization of Novimethylophilus kurashikiensis gen. nov. sp. nov., a new lanthanide-dependent methylotrophic species of Methylophilaceae.</title>
        <authorList>
            <person name="Lv H."/>
            <person name="Sahin N."/>
            <person name="Tani A."/>
        </authorList>
    </citation>
    <scope>NUCLEOTIDE SEQUENCE [LARGE SCALE GENOMIC DNA]</scope>
    <source>
        <strain evidence="1 2">La2-4</strain>
    </source>
</reference>
<accession>A0A2R5FDT7</accession>
<evidence type="ECO:0000313" key="2">
    <source>
        <dbReference type="Proteomes" id="UP000245081"/>
    </source>
</evidence>
<dbReference type="AlphaFoldDB" id="A0A2R5FDT7"/>
<gene>
    <name evidence="1" type="ORF">NMK_2362</name>
</gene>
<proteinExistence type="predicted"/>
<keyword evidence="2" id="KW-1185">Reference proteome</keyword>
<evidence type="ECO:0000313" key="1">
    <source>
        <dbReference type="EMBL" id="GBG14761.1"/>
    </source>
</evidence>
<comment type="caution">
    <text evidence="1">The sequence shown here is derived from an EMBL/GenBank/DDBJ whole genome shotgun (WGS) entry which is preliminary data.</text>
</comment>
<dbReference type="Proteomes" id="UP000245081">
    <property type="component" value="Unassembled WGS sequence"/>
</dbReference>